<evidence type="ECO:0000256" key="4">
    <source>
        <dbReference type="ARBA" id="ARBA00023136"/>
    </source>
</evidence>
<keyword evidence="3 5" id="KW-1133">Transmembrane helix</keyword>
<keyword evidence="4 5" id="KW-0472">Membrane</keyword>
<sequence length="42" mass="4650">AVTTSDFPLIDGIFLMITITVIIANFIVDLLYAILDPRVVLE</sequence>
<feature type="transmembrane region" description="Helical" evidence="5">
    <location>
        <begin position="12"/>
        <end position="35"/>
    </location>
</feature>
<comment type="caution">
    <text evidence="7">The sequence shown here is derived from an EMBL/GenBank/DDBJ whole genome shotgun (WGS) entry which is preliminary data.</text>
</comment>
<dbReference type="EMBL" id="AUZZ01002474">
    <property type="protein sequence ID" value="EQD60354.1"/>
    <property type="molecule type" value="Genomic_DNA"/>
</dbReference>
<dbReference type="InterPro" id="IPR000515">
    <property type="entry name" value="MetI-like"/>
</dbReference>
<name>T1C4W2_9ZZZZ</name>
<evidence type="ECO:0000259" key="6">
    <source>
        <dbReference type="Pfam" id="PF00528"/>
    </source>
</evidence>
<evidence type="ECO:0000313" key="7">
    <source>
        <dbReference type="EMBL" id="EQD60354.1"/>
    </source>
</evidence>
<protein>
    <submittedName>
        <fullName evidence="7">Binding-protein-dependent transport system inner membrane component</fullName>
    </submittedName>
</protein>
<feature type="domain" description="ABC transmembrane type-1" evidence="6">
    <location>
        <begin position="3"/>
        <end position="39"/>
    </location>
</feature>
<feature type="non-terminal residue" evidence="7">
    <location>
        <position position="1"/>
    </location>
</feature>
<dbReference type="AlphaFoldDB" id="T1C4W2"/>
<dbReference type="PANTHER" id="PTHR43376">
    <property type="entry name" value="OLIGOPEPTIDE TRANSPORT SYSTEM PERMEASE PROTEIN"/>
    <property type="match status" value="1"/>
</dbReference>
<evidence type="ECO:0000256" key="5">
    <source>
        <dbReference type="SAM" id="Phobius"/>
    </source>
</evidence>
<organism evidence="7">
    <name type="scientific">mine drainage metagenome</name>
    <dbReference type="NCBI Taxonomy" id="410659"/>
    <lineage>
        <taxon>unclassified sequences</taxon>
        <taxon>metagenomes</taxon>
        <taxon>ecological metagenomes</taxon>
    </lineage>
</organism>
<evidence type="ECO:0000256" key="1">
    <source>
        <dbReference type="ARBA" id="ARBA00004141"/>
    </source>
</evidence>
<comment type="subcellular location">
    <subcellularLocation>
        <location evidence="1">Membrane</location>
        <topology evidence="1">Multi-pass membrane protein</topology>
    </subcellularLocation>
</comment>
<dbReference type="GO" id="GO:0016020">
    <property type="term" value="C:membrane"/>
    <property type="evidence" value="ECO:0007669"/>
    <property type="project" value="UniProtKB-SubCell"/>
</dbReference>
<evidence type="ECO:0000256" key="3">
    <source>
        <dbReference type="ARBA" id="ARBA00022989"/>
    </source>
</evidence>
<reference evidence="7" key="1">
    <citation type="submission" date="2013-08" db="EMBL/GenBank/DDBJ databases">
        <authorList>
            <person name="Mendez C."/>
            <person name="Richter M."/>
            <person name="Ferrer M."/>
            <person name="Sanchez J."/>
        </authorList>
    </citation>
    <scope>NUCLEOTIDE SEQUENCE</scope>
</reference>
<dbReference type="PANTHER" id="PTHR43376:SF1">
    <property type="entry name" value="OLIGOPEPTIDE TRANSPORT SYSTEM PERMEASE PROTEIN"/>
    <property type="match status" value="1"/>
</dbReference>
<keyword evidence="2 5" id="KW-0812">Transmembrane</keyword>
<accession>T1C4W2</accession>
<reference evidence="7" key="2">
    <citation type="journal article" date="2014" name="ISME J.">
        <title>Microbial stratification in low pH oxic and suboxic macroscopic growths along an acid mine drainage.</title>
        <authorList>
            <person name="Mendez-Garcia C."/>
            <person name="Mesa V."/>
            <person name="Sprenger R.R."/>
            <person name="Richter M."/>
            <person name="Diez M.S."/>
            <person name="Solano J."/>
            <person name="Bargiela R."/>
            <person name="Golyshina O.V."/>
            <person name="Manteca A."/>
            <person name="Ramos J.L."/>
            <person name="Gallego J.R."/>
            <person name="Llorente I."/>
            <person name="Martins Dos Santos V.A."/>
            <person name="Jensen O.N."/>
            <person name="Pelaez A.I."/>
            <person name="Sanchez J."/>
            <person name="Ferrer M."/>
        </authorList>
    </citation>
    <scope>NUCLEOTIDE SEQUENCE</scope>
</reference>
<evidence type="ECO:0000256" key="2">
    <source>
        <dbReference type="ARBA" id="ARBA00022692"/>
    </source>
</evidence>
<dbReference type="Pfam" id="PF00528">
    <property type="entry name" value="BPD_transp_1"/>
    <property type="match status" value="1"/>
</dbReference>
<gene>
    <name evidence="7" type="ORF">B2A_03715</name>
</gene>
<dbReference type="GO" id="GO:0055085">
    <property type="term" value="P:transmembrane transport"/>
    <property type="evidence" value="ECO:0007669"/>
    <property type="project" value="InterPro"/>
</dbReference>
<proteinExistence type="predicted"/>